<dbReference type="OrthoDB" id="371821at2157"/>
<dbReference type="eggNOG" id="arCOG01887">
    <property type="taxonomic scope" value="Archaea"/>
</dbReference>
<evidence type="ECO:0000256" key="3">
    <source>
        <dbReference type="ARBA" id="ARBA00022598"/>
    </source>
</evidence>
<evidence type="ECO:0000256" key="5">
    <source>
        <dbReference type="ARBA" id="ARBA00022840"/>
    </source>
</evidence>
<dbReference type="FunCoup" id="D1YYF9">
    <property type="interactions" value="255"/>
</dbReference>
<keyword evidence="7 8" id="KW-0030">Aminoacyl-tRNA synthetase</keyword>
<evidence type="ECO:0000256" key="9">
    <source>
        <dbReference type="RuleBase" id="RU363036"/>
    </source>
</evidence>
<dbReference type="GO" id="GO:0005737">
    <property type="term" value="C:cytoplasm"/>
    <property type="evidence" value="ECO:0007669"/>
    <property type="project" value="UniProtKB-SubCell"/>
</dbReference>
<dbReference type="Proteomes" id="UP000001882">
    <property type="component" value="Chromosome"/>
</dbReference>
<comment type="subcellular location">
    <subcellularLocation>
        <location evidence="8">Cytoplasm</location>
    </subcellularLocation>
</comment>
<dbReference type="STRING" id="304371.MCP_1409"/>
<dbReference type="EC" id="6.1.1.2" evidence="8"/>
<dbReference type="InterPro" id="IPR002306">
    <property type="entry name" value="Trp-tRNA-ligase"/>
</dbReference>
<dbReference type="EMBL" id="AP011532">
    <property type="protein sequence ID" value="BAI61481.1"/>
    <property type="molecule type" value="Genomic_DNA"/>
</dbReference>
<reference evidence="10 11" key="1">
    <citation type="journal article" date="2007" name="Appl. Environ. Microbiol.">
        <title>Isolation of key methanogens for global methane emission from rice paddy fields: a novel isolate affiliated with the clone cluster rice cluster I.</title>
        <authorList>
            <person name="Sakai S."/>
            <person name="Imachi H."/>
            <person name="Sekiguchi Y."/>
            <person name="Ohashi A."/>
            <person name="Harada H."/>
            <person name="Kamagata Y."/>
        </authorList>
    </citation>
    <scope>NUCLEOTIDE SEQUENCE [LARGE SCALE GENOMIC DNA]</scope>
    <source>
        <strain evidence="11">DSM 17711 / JCM 13418 / NBRC 101707 / SANAE</strain>
    </source>
</reference>
<dbReference type="NCBIfam" id="TIGR00233">
    <property type="entry name" value="trpS"/>
    <property type="match status" value="1"/>
</dbReference>
<gene>
    <name evidence="8 10" type="primary">trpS</name>
    <name evidence="10" type="ordered locus">MCP_1409</name>
</gene>
<dbReference type="PANTHER" id="PTHR10055">
    <property type="entry name" value="TRYPTOPHANYL-TRNA SYNTHETASE"/>
    <property type="match status" value="1"/>
</dbReference>
<dbReference type="Pfam" id="PF00579">
    <property type="entry name" value="tRNA-synt_1b"/>
    <property type="match status" value="1"/>
</dbReference>
<dbReference type="AlphaFoldDB" id="D1YYF9"/>
<dbReference type="RefSeq" id="WP_012900160.1">
    <property type="nucleotide sequence ID" value="NC_013665.1"/>
</dbReference>
<accession>D1YYF9</accession>
<dbReference type="SUPFAM" id="SSF52374">
    <property type="entry name" value="Nucleotidylyl transferase"/>
    <property type="match status" value="1"/>
</dbReference>
<dbReference type="Gene3D" id="3.40.50.620">
    <property type="entry name" value="HUPs"/>
    <property type="match status" value="1"/>
</dbReference>
<keyword evidence="4 8" id="KW-0547">Nucleotide-binding</keyword>
<dbReference type="PATRIC" id="fig|304371.9.peg.1446"/>
<keyword evidence="5 8" id="KW-0067">ATP-binding</keyword>
<evidence type="ECO:0000256" key="1">
    <source>
        <dbReference type="ARBA" id="ARBA00005594"/>
    </source>
</evidence>
<keyword evidence="6 8" id="KW-0648">Protein biosynthesis</keyword>
<keyword evidence="2 8" id="KW-0963">Cytoplasm</keyword>
<comment type="catalytic activity">
    <reaction evidence="8">
        <text>tRNA(Trp) + L-tryptophan + ATP = L-tryptophyl-tRNA(Trp) + AMP + diphosphate + H(+)</text>
        <dbReference type="Rhea" id="RHEA:24080"/>
        <dbReference type="Rhea" id="RHEA-COMP:9671"/>
        <dbReference type="Rhea" id="RHEA-COMP:9705"/>
        <dbReference type="ChEBI" id="CHEBI:15378"/>
        <dbReference type="ChEBI" id="CHEBI:30616"/>
        <dbReference type="ChEBI" id="CHEBI:33019"/>
        <dbReference type="ChEBI" id="CHEBI:57912"/>
        <dbReference type="ChEBI" id="CHEBI:78442"/>
        <dbReference type="ChEBI" id="CHEBI:78535"/>
        <dbReference type="ChEBI" id="CHEBI:456215"/>
        <dbReference type="EC" id="6.1.1.2"/>
    </reaction>
</comment>
<dbReference type="PANTHER" id="PTHR10055:SF1">
    <property type="entry name" value="TRYPTOPHAN--TRNA LIGASE, CYTOPLASMIC"/>
    <property type="match status" value="1"/>
</dbReference>
<sequence length="417" mass="47990">MNEEFKVTPWEVSGKVDYARLIEVFGTEPIDDKLLERWKRITGSVPMALQRKIFFSHRDLNWILDLYEKGEKFVLYTGRGPSGNTHLGHLMPWMFTKYLQDTFDVPLYFQMTDDEKYLSRDELSIKDTLGFSYENALDVVALGFDPKKTFIFSDLEYNKTLYRIAIEVAKRLTFSTAKAVFGFDNSTNVGMIFITSMQSAPAFLPSVERGKNVPVLIPHAIDQDPHFRVTRDIAPKLGYYKPASVHCTFLPSLAGSDKMSASKPETTIYTTDDPKTARKKVLSAFTGGRVSVEEQRKLGGVPSVCAIFQYYYYLFEEDREKLNAREQKCVRGEIMCGECKQELAGRVVSFLERHQEKREKAKEIIDEFIVSDYSAAYDKLKRPQDKKEVAKLKKSMKEYCSVKEGDRIQIKKTKELE</sequence>
<evidence type="ECO:0000256" key="8">
    <source>
        <dbReference type="HAMAP-Rule" id="MF_00140"/>
    </source>
</evidence>
<organism evidence="10 11">
    <name type="scientific">Methanocella paludicola (strain DSM 17711 / JCM 13418 / NBRC 101707 / SANAE)</name>
    <dbReference type="NCBI Taxonomy" id="304371"/>
    <lineage>
        <taxon>Archaea</taxon>
        <taxon>Methanobacteriati</taxon>
        <taxon>Methanobacteriota</taxon>
        <taxon>Stenosarchaea group</taxon>
        <taxon>Methanomicrobia</taxon>
        <taxon>Methanocellales</taxon>
        <taxon>Methanocellaceae</taxon>
        <taxon>Methanocella</taxon>
    </lineage>
</organism>
<feature type="short sequence motif" description="'KMSKS' region" evidence="8">
    <location>
        <begin position="258"/>
        <end position="262"/>
    </location>
</feature>
<comment type="function">
    <text evidence="8">Catalyzes the attachment of tryptophan to tRNA(Trp).</text>
</comment>
<protein>
    <recommendedName>
        <fullName evidence="8">Tryptophan--tRNA ligase</fullName>
        <ecNumber evidence="8">6.1.1.2</ecNumber>
    </recommendedName>
    <alternativeName>
        <fullName evidence="8">Tryptophanyl-tRNA synthetase</fullName>
        <shortName evidence="8">TrpRS</shortName>
    </alternativeName>
</protein>
<evidence type="ECO:0000313" key="11">
    <source>
        <dbReference type="Proteomes" id="UP000001882"/>
    </source>
</evidence>
<dbReference type="HAMAP" id="MF_00140_A">
    <property type="entry name" value="Trp_tRNA_synth_A"/>
    <property type="match status" value="1"/>
</dbReference>
<reference evidence="10 11" key="2">
    <citation type="journal article" date="2008" name="Int. J. Syst. Evol. Microbiol.">
        <title>Methanocella paludicola gen. nov., sp. nov., a methane-producing archaeon, the first isolate of the lineage 'Rice Cluster I', and proposal of the new archaeal order Methanocellales ord. nov.</title>
        <authorList>
            <person name="Sakai S."/>
            <person name="Imachi H."/>
            <person name="Hanada S."/>
            <person name="Ohashi A."/>
            <person name="Harada H."/>
            <person name="Kamagata Y."/>
        </authorList>
    </citation>
    <scope>NUCLEOTIDE SEQUENCE [LARGE SCALE GENOMIC DNA]</scope>
    <source>
        <strain evidence="11">DSM 17711 / JCM 13418 / NBRC 101707 / SANAE</strain>
    </source>
</reference>
<dbReference type="GeneID" id="8682811"/>
<dbReference type="InterPro" id="IPR020653">
    <property type="entry name" value="Tryptophan-tRNA-ligase_arc"/>
</dbReference>
<dbReference type="GO" id="GO:0006436">
    <property type="term" value="P:tryptophanyl-tRNA aminoacylation"/>
    <property type="evidence" value="ECO:0007669"/>
    <property type="project" value="UniProtKB-UniRule"/>
</dbReference>
<evidence type="ECO:0000256" key="6">
    <source>
        <dbReference type="ARBA" id="ARBA00022917"/>
    </source>
</evidence>
<evidence type="ECO:0000256" key="4">
    <source>
        <dbReference type="ARBA" id="ARBA00022741"/>
    </source>
</evidence>
<dbReference type="GO" id="GO:0004830">
    <property type="term" value="F:tryptophan-tRNA ligase activity"/>
    <property type="evidence" value="ECO:0007669"/>
    <property type="project" value="UniProtKB-UniRule"/>
</dbReference>
<evidence type="ECO:0000256" key="2">
    <source>
        <dbReference type="ARBA" id="ARBA00022490"/>
    </source>
</evidence>
<name>D1YYF9_METPS</name>
<evidence type="ECO:0000256" key="7">
    <source>
        <dbReference type="ARBA" id="ARBA00023146"/>
    </source>
</evidence>
<reference evidence="11" key="3">
    <citation type="journal article" date="2011" name="PLoS ONE">
        <title>Genome sequence of a mesophilic hydrogenotrophic methanogen Methanocella paludicola, the first cultivated representative of the order Methanocellales.</title>
        <authorList>
            <person name="Sakai S."/>
            <person name="Takaki Y."/>
            <person name="Shimamura S."/>
            <person name="Sekine M."/>
            <person name="Tajima T."/>
            <person name="Kosugi H."/>
            <person name="Ichikawa N."/>
            <person name="Tasumi E."/>
            <person name="Hiraki A.T."/>
            <person name="Shimizu A."/>
            <person name="Kato Y."/>
            <person name="Nishiko R."/>
            <person name="Mori K."/>
            <person name="Fujita N."/>
            <person name="Imachi H."/>
            <person name="Takai K."/>
        </authorList>
    </citation>
    <scope>NUCLEOTIDE SEQUENCE [LARGE SCALE GENOMIC DNA]</scope>
    <source>
        <strain evidence="11">DSM 17711 / JCM 13418 / NBRC 101707 / SANAE</strain>
    </source>
</reference>
<dbReference type="CDD" id="cd00806">
    <property type="entry name" value="TrpRS_core"/>
    <property type="match status" value="1"/>
</dbReference>
<keyword evidence="3 8" id="KW-0436">Ligase</keyword>
<dbReference type="Gene3D" id="1.10.240.10">
    <property type="entry name" value="Tyrosyl-Transfer RNA Synthetase"/>
    <property type="match status" value="1"/>
</dbReference>
<evidence type="ECO:0000313" key="10">
    <source>
        <dbReference type="EMBL" id="BAI61481.1"/>
    </source>
</evidence>
<comment type="caution">
    <text evidence="8">Lacks conserved residue(s) required for the propagation of feature annotation.</text>
</comment>
<dbReference type="PRINTS" id="PR01039">
    <property type="entry name" value="TRNASYNTHTRP"/>
</dbReference>
<comment type="similarity">
    <text evidence="1 8 9">Belongs to the class-I aminoacyl-tRNA synthetase family.</text>
</comment>
<proteinExistence type="inferred from homology"/>
<keyword evidence="11" id="KW-1185">Reference proteome</keyword>
<dbReference type="NCBIfam" id="NF008927">
    <property type="entry name" value="PRK12285.1-4"/>
    <property type="match status" value="1"/>
</dbReference>
<dbReference type="KEGG" id="mpd:MCP_1409"/>
<dbReference type="InParanoid" id="D1YYF9"/>
<dbReference type="InterPro" id="IPR014729">
    <property type="entry name" value="Rossmann-like_a/b/a_fold"/>
</dbReference>
<dbReference type="InterPro" id="IPR002305">
    <property type="entry name" value="aa-tRNA-synth_Ic"/>
</dbReference>
<dbReference type="GO" id="GO:0005524">
    <property type="term" value="F:ATP binding"/>
    <property type="evidence" value="ECO:0007669"/>
    <property type="project" value="UniProtKB-UniRule"/>
</dbReference>